<proteinExistence type="predicted"/>
<reference evidence="3" key="1">
    <citation type="journal article" date="2014" name="Proc. Natl. Acad. Sci. U.S.A.">
        <title>Extensive sampling of basidiomycete genomes demonstrates inadequacy of the white-rot/brown-rot paradigm for wood decay fungi.</title>
        <authorList>
            <person name="Riley R."/>
            <person name="Salamov A.A."/>
            <person name="Brown D.W."/>
            <person name="Nagy L.G."/>
            <person name="Floudas D."/>
            <person name="Held B.W."/>
            <person name="Levasseur A."/>
            <person name="Lombard V."/>
            <person name="Morin E."/>
            <person name="Otillar R."/>
            <person name="Lindquist E.A."/>
            <person name="Sun H."/>
            <person name="LaButti K.M."/>
            <person name="Schmutz J."/>
            <person name="Jabbour D."/>
            <person name="Luo H."/>
            <person name="Baker S.E."/>
            <person name="Pisabarro A.G."/>
            <person name="Walton J.D."/>
            <person name="Blanchette R.A."/>
            <person name="Henrissat B."/>
            <person name="Martin F."/>
            <person name="Cullen D."/>
            <person name="Hibbett D.S."/>
            <person name="Grigoriev I.V."/>
        </authorList>
    </citation>
    <scope>NUCLEOTIDE SEQUENCE [LARGE SCALE GENOMIC DNA]</scope>
    <source>
        <strain evidence="3">CBS 339.88</strain>
    </source>
</reference>
<name>A0A067TKK1_GALM3</name>
<evidence type="ECO:0000313" key="3">
    <source>
        <dbReference type="Proteomes" id="UP000027222"/>
    </source>
</evidence>
<keyword evidence="3" id="KW-1185">Reference proteome</keyword>
<keyword evidence="1" id="KW-0812">Transmembrane</keyword>
<sequence length="63" mass="7182">MARNGGFKSCRFWYGIILPMLSVDPKQHAHQQKLYGKQVILIVIALVANLIRNVSTLTTHLYN</sequence>
<organism evidence="2 3">
    <name type="scientific">Galerina marginata (strain CBS 339.88)</name>
    <dbReference type="NCBI Taxonomy" id="685588"/>
    <lineage>
        <taxon>Eukaryota</taxon>
        <taxon>Fungi</taxon>
        <taxon>Dikarya</taxon>
        <taxon>Basidiomycota</taxon>
        <taxon>Agaricomycotina</taxon>
        <taxon>Agaricomycetes</taxon>
        <taxon>Agaricomycetidae</taxon>
        <taxon>Agaricales</taxon>
        <taxon>Agaricineae</taxon>
        <taxon>Strophariaceae</taxon>
        <taxon>Galerina</taxon>
    </lineage>
</organism>
<evidence type="ECO:0000256" key="1">
    <source>
        <dbReference type="SAM" id="Phobius"/>
    </source>
</evidence>
<keyword evidence="1" id="KW-1133">Transmembrane helix</keyword>
<feature type="transmembrane region" description="Helical" evidence="1">
    <location>
        <begin position="34"/>
        <end position="51"/>
    </location>
</feature>
<dbReference type="EMBL" id="KL142369">
    <property type="protein sequence ID" value="KDR82867.1"/>
    <property type="molecule type" value="Genomic_DNA"/>
</dbReference>
<dbReference type="HOGENOM" id="CLU_2885937_0_0_1"/>
<dbReference type="AlphaFoldDB" id="A0A067TKK1"/>
<protein>
    <submittedName>
        <fullName evidence="2">Uncharacterized protein</fullName>
    </submittedName>
</protein>
<evidence type="ECO:0000313" key="2">
    <source>
        <dbReference type="EMBL" id="KDR82867.1"/>
    </source>
</evidence>
<accession>A0A067TKK1</accession>
<keyword evidence="1" id="KW-0472">Membrane</keyword>
<gene>
    <name evidence="2" type="ORF">GALMADRAFT_238483</name>
</gene>
<dbReference type="Proteomes" id="UP000027222">
    <property type="component" value="Unassembled WGS sequence"/>
</dbReference>